<dbReference type="InterPro" id="IPR018466">
    <property type="entry name" value="Kre9/Knh1-like_N"/>
</dbReference>
<evidence type="ECO:0000259" key="3">
    <source>
        <dbReference type="Pfam" id="PF10342"/>
    </source>
</evidence>
<dbReference type="GO" id="GO:0006078">
    <property type="term" value="P:(1-&gt;6)-beta-D-glucan biosynthetic process"/>
    <property type="evidence" value="ECO:0007669"/>
    <property type="project" value="InterPro"/>
</dbReference>
<dbReference type="InterPro" id="IPR045328">
    <property type="entry name" value="Kre9/Knh1"/>
</dbReference>
<sequence>MFANLLSTGVLALAFAQSALAGVYITNPVATTNAIGGQVLNVRWADNGQAPSFADIGVCSIDLYTGSVNQQTFLQNLAASVDVSKTSEINATIDPKNGPTGAYYFVRFRSANLKDSKNPQYNYQAYSSKFEIDSMTGTFNATVLAQLAADNTTAATTASSSNSTSANSAAVSASASKSGSSASASASKATGAAAANMASPAAALVAFVGVASYFVL</sequence>
<reference evidence="4" key="1">
    <citation type="submission" date="2023-02" db="EMBL/GenBank/DDBJ databases">
        <title>Identification and recombinant expression of a fungal hydrolase from Papiliotrema laurentii that hydrolyzes apple cutin and clears colloidal polyester polyurethane.</title>
        <authorList>
            <consortium name="DOE Joint Genome Institute"/>
            <person name="Roman V.A."/>
            <person name="Bojanowski C."/>
            <person name="Crable B.R."/>
            <person name="Wagner D.N."/>
            <person name="Hung C.S."/>
            <person name="Nadeau L.J."/>
            <person name="Schratz L."/>
            <person name="Haridas S."/>
            <person name="Pangilinan J."/>
            <person name="Lipzen A."/>
            <person name="Na H."/>
            <person name="Yan M."/>
            <person name="Ng V."/>
            <person name="Grigoriev I.V."/>
            <person name="Spatafora J.W."/>
            <person name="Barlow D."/>
            <person name="Biffinger J."/>
            <person name="Kelley-Loughnane N."/>
            <person name="Varaljay V.A."/>
            <person name="Crookes-Goodson W.J."/>
        </authorList>
    </citation>
    <scope>NUCLEOTIDE SEQUENCE</scope>
    <source>
        <strain evidence="4">5307AH</strain>
    </source>
</reference>
<evidence type="ECO:0000256" key="1">
    <source>
        <dbReference type="ARBA" id="ARBA00022729"/>
    </source>
</evidence>
<evidence type="ECO:0000313" key="5">
    <source>
        <dbReference type="Proteomes" id="UP001182556"/>
    </source>
</evidence>
<evidence type="ECO:0000256" key="2">
    <source>
        <dbReference type="SAM" id="SignalP"/>
    </source>
</evidence>
<feature type="chain" id="PRO_5042209553" description="Yeast cell wall synthesis Kre9/Knh1-like N-terminal domain-containing protein" evidence="2">
    <location>
        <begin position="22"/>
        <end position="216"/>
    </location>
</feature>
<comment type="caution">
    <text evidence="4">The sequence shown here is derived from an EMBL/GenBank/DDBJ whole genome shotgun (WGS) entry which is preliminary data.</text>
</comment>
<dbReference type="Pfam" id="PF10342">
    <property type="entry name" value="Kre9_KNH"/>
    <property type="match status" value="1"/>
</dbReference>
<dbReference type="PANTHER" id="PTHR28154">
    <property type="entry name" value="CELL WALL SYNTHESIS PROTEIN KNH1-RELATED"/>
    <property type="match status" value="1"/>
</dbReference>
<keyword evidence="5" id="KW-1185">Reference proteome</keyword>
<feature type="domain" description="Yeast cell wall synthesis Kre9/Knh1-like N-terminal" evidence="3">
    <location>
        <begin position="32"/>
        <end position="121"/>
    </location>
</feature>
<dbReference type="PANTHER" id="PTHR28154:SF1">
    <property type="entry name" value="CELL WALL SYNTHESIS PROTEIN KNH1-RELATED"/>
    <property type="match status" value="1"/>
</dbReference>
<protein>
    <recommendedName>
        <fullName evidence="3">Yeast cell wall synthesis Kre9/Knh1-like N-terminal domain-containing protein</fullName>
    </recommendedName>
</protein>
<dbReference type="Proteomes" id="UP001182556">
    <property type="component" value="Unassembled WGS sequence"/>
</dbReference>
<evidence type="ECO:0000313" key="4">
    <source>
        <dbReference type="EMBL" id="KAK1925888.1"/>
    </source>
</evidence>
<gene>
    <name evidence="4" type="ORF">DB88DRAFT_485490</name>
</gene>
<feature type="signal peptide" evidence="2">
    <location>
        <begin position="1"/>
        <end position="21"/>
    </location>
</feature>
<keyword evidence="1 2" id="KW-0732">Signal</keyword>
<name>A0AAD9FTL1_PAPLA</name>
<dbReference type="EMBL" id="JAODAN010000003">
    <property type="protein sequence ID" value="KAK1925888.1"/>
    <property type="molecule type" value="Genomic_DNA"/>
</dbReference>
<organism evidence="4 5">
    <name type="scientific">Papiliotrema laurentii</name>
    <name type="common">Cryptococcus laurentii</name>
    <dbReference type="NCBI Taxonomy" id="5418"/>
    <lineage>
        <taxon>Eukaryota</taxon>
        <taxon>Fungi</taxon>
        <taxon>Dikarya</taxon>
        <taxon>Basidiomycota</taxon>
        <taxon>Agaricomycotina</taxon>
        <taxon>Tremellomycetes</taxon>
        <taxon>Tremellales</taxon>
        <taxon>Rhynchogastremaceae</taxon>
        <taxon>Papiliotrema</taxon>
    </lineage>
</organism>
<accession>A0AAD9FTL1</accession>
<proteinExistence type="predicted"/>
<dbReference type="AlphaFoldDB" id="A0AAD9FTL1"/>
<dbReference type="GO" id="GO:0042546">
    <property type="term" value="P:cell wall biogenesis"/>
    <property type="evidence" value="ECO:0007669"/>
    <property type="project" value="InterPro"/>
</dbReference>